<gene>
    <name evidence="1" type="ORF">SAMN05443633_11815</name>
</gene>
<name>A0A1M5KZZ7_9FLAO</name>
<dbReference type="AlphaFoldDB" id="A0A1M5KZZ7"/>
<dbReference type="EMBL" id="FQUT01000018">
    <property type="protein sequence ID" value="SHG58394.1"/>
    <property type="molecule type" value="Genomic_DNA"/>
</dbReference>
<evidence type="ECO:0000313" key="2">
    <source>
        <dbReference type="Proteomes" id="UP000184518"/>
    </source>
</evidence>
<dbReference type="STRING" id="1416778.SAMN05443633_11815"/>
<dbReference type="OrthoDB" id="9798341at2"/>
<dbReference type="InterPro" id="IPR025737">
    <property type="entry name" value="FApF"/>
</dbReference>
<dbReference type="Pfam" id="PF13557">
    <property type="entry name" value="Phenol_MetA_deg"/>
    <property type="match status" value="1"/>
</dbReference>
<dbReference type="Proteomes" id="UP000184518">
    <property type="component" value="Unassembled WGS sequence"/>
</dbReference>
<proteinExistence type="predicted"/>
<accession>A0A1M5KZZ7</accession>
<sequence length="324" mass="35964">MKTCKREFIRKMKGAIRFLSVTLVTAISCGVVYGQDPVLPQANLGSANIFDGFAGEPGFVYQGFAQIFNTRSIYDGEGRKTSSDLKINSIVQINQLIYLSPVEVFKGKLAFMVIIPVVQINSSGSGPHIPRANPSVVGDLTYGTAIQWSDKKLFGKAFHHRAEIDVNIPLGSYSNEYQINPSAHLWGFSGYHAFTMMLTDKISISARNQLNLNSRTIGSMERAGAFYNGNYSVDYAIIPALRVEGVAYYLRQFEQDSFAGDRNYYQNKYQISDTRESVFGIGPGLAYFAPHGLLFEAKVMFETDARNRPAGTRSVLRVTIPITK</sequence>
<dbReference type="PROSITE" id="PS51257">
    <property type="entry name" value="PROKAR_LIPOPROTEIN"/>
    <property type="match status" value="1"/>
</dbReference>
<dbReference type="RefSeq" id="WP_072963398.1">
    <property type="nucleotide sequence ID" value="NZ_FQUT01000018.1"/>
</dbReference>
<reference evidence="2" key="1">
    <citation type="submission" date="2016-11" db="EMBL/GenBank/DDBJ databases">
        <authorList>
            <person name="Varghese N."/>
            <person name="Submissions S."/>
        </authorList>
    </citation>
    <scope>NUCLEOTIDE SEQUENCE [LARGE SCALE GENOMIC DNA]</scope>
    <source>
        <strain evidence="2">DSM 27619</strain>
    </source>
</reference>
<organism evidence="1 2">
    <name type="scientific">Chryseobacterium arachidis</name>
    <dbReference type="NCBI Taxonomy" id="1416778"/>
    <lineage>
        <taxon>Bacteria</taxon>
        <taxon>Pseudomonadati</taxon>
        <taxon>Bacteroidota</taxon>
        <taxon>Flavobacteriia</taxon>
        <taxon>Flavobacteriales</taxon>
        <taxon>Weeksellaceae</taxon>
        <taxon>Chryseobacterium group</taxon>
        <taxon>Chryseobacterium</taxon>
    </lineage>
</organism>
<evidence type="ECO:0000313" key="1">
    <source>
        <dbReference type="EMBL" id="SHG58394.1"/>
    </source>
</evidence>
<keyword evidence="2" id="KW-1185">Reference proteome</keyword>
<protein>
    <submittedName>
        <fullName evidence="1">Uncharacterized conserved protein</fullName>
    </submittedName>
</protein>